<dbReference type="OrthoDB" id="6417021at2759"/>
<sequence>MMELVDQFKIPASNINLLPKLSYKDLNGIDKLLQDNNNDANMQLDDIQRKQLILCLLLLIVDNESHVLKIVDKLLHPQEGLVVNREDIIKWLVDRLQPLLLKNSANTNASDLQKVKYKFDNGIKKNILLNTKLRLNMFQDDDDEKLKWKQNGGLNSIPLMYGILKLLHRNEISSNLWWINPAILNLLDDTTDLQGIVLKGVLLLNIFLQKFETFDKDDKWITFKDTGLFQLYEPLLKKMCYFIPPMNKEQESIQVMTLVFPVLNQLYYVEFERDLKERNKRISEVVSEILLQNIIPRLDLKYNKLLITLFDILIENIKILKTQSVIHLQRIIYVLGQYFVKNPFITLYEDVIIKILELVSNLIEECPSERLVFHKYDLLGLEIMILLKCRQEGLIVKEEVNDIIISLKKIMKQLESKGCNFEVDEKEMLISKHEDVRILFLYTDR</sequence>
<protein>
    <submittedName>
        <fullName evidence="2">Uncharacterized protein</fullName>
    </submittedName>
</protein>
<dbReference type="KEGG" id="ndi:NDAI_0J02950"/>
<name>G0WHA9_NAUDC</name>
<comment type="similarity">
    <text evidence="1">Belongs to the TTI2 family.</text>
</comment>
<accession>G0WHA9</accession>
<dbReference type="eggNOG" id="ENOG502QU79">
    <property type="taxonomic scope" value="Eukaryota"/>
</dbReference>
<dbReference type="Proteomes" id="UP000000689">
    <property type="component" value="Chromosome 10"/>
</dbReference>
<dbReference type="GO" id="GO:0110078">
    <property type="term" value="C:TTT Hsp90 cochaperone complex"/>
    <property type="evidence" value="ECO:0007669"/>
    <property type="project" value="EnsemblFungi"/>
</dbReference>
<organism evidence="2 3">
    <name type="scientific">Naumovozyma dairenensis (strain ATCC 10597 / BCRC 20456 / CBS 421 / NBRC 0211 / NRRL Y-12639)</name>
    <name type="common">Saccharomyces dairenensis</name>
    <dbReference type="NCBI Taxonomy" id="1071378"/>
    <lineage>
        <taxon>Eukaryota</taxon>
        <taxon>Fungi</taxon>
        <taxon>Dikarya</taxon>
        <taxon>Ascomycota</taxon>
        <taxon>Saccharomycotina</taxon>
        <taxon>Saccharomycetes</taxon>
        <taxon>Saccharomycetales</taxon>
        <taxon>Saccharomycetaceae</taxon>
        <taxon>Naumovozyma</taxon>
    </lineage>
</organism>
<gene>
    <name evidence="2" type="primary">NDAI0J02950</name>
    <name evidence="2" type="ordered locus">NDAI_0J02950</name>
</gene>
<evidence type="ECO:0000313" key="3">
    <source>
        <dbReference type="Proteomes" id="UP000000689"/>
    </source>
</evidence>
<dbReference type="OMA" id="SSNLWWI"/>
<dbReference type="HOGENOM" id="CLU_054067_0_0_1"/>
<dbReference type="STRING" id="1071378.G0WHA9"/>
<proteinExistence type="inferred from homology"/>
<evidence type="ECO:0000313" key="2">
    <source>
        <dbReference type="EMBL" id="CCD27187.1"/>
    </source>
</evidence>
<dbReference type="GO" id="GO:0071472">
    <property type="term" value="P:cellular response to salt stress"/>
    <property type="evidence" value="ECO:0007669"/>
    <property type="project" value="EnsemblFungi"/>
</dbReference>
<dbReference type="GO" id="GO:0031669">
    <property type="term" value="P:cellular response to nutrient levels"/>
    <property type="evidence" value="ECO:0007669"/>
    <property type="project" value="EnsemblFungi"/>
</dbReference>
<keyword evidence="3" id="KW-1185">Reference proteome</keyword>
<dbReference type="RefSeq" id="XP_003672430.1">
    <property type="nucleotide sequence ID" value="XM_003672382.1"/>
</dbReference>
<dbReference type="GO" id="GO:0006974">
    <property type="term" value="P:DNA damage response"/>
    <property type="evidence" value="ECO:0007669"/>
    <property type="project" value="EnsemblFungi"/>
</dbReference>
<dbReference type="GeneID" id="11494602"/>
<dbReference type="InterPro" id="IPR018870">
    <property type="entry name" value="Tti2"/>
</dbReference>
<dbReference type="GO" id="GO:0034605">
    <property type="term" value="P:cellular response to heat"/>
    <property type="evidence" value="ECO:0007669"/>
    <property type="project" value="EnsemblFungi"/>
</dbReference>
<dbReference type="EMBL" id="HE580276">
    <property type="protein sequence ID" value="CCD27187.1"/>
    <property type="molecule type" value="Genomic_DNA"/>
</dbReference>
<dbReference type="Pfam" id="PF10521">
    <property type="entry name" value="Tti2"/>
    <property type="match status" value="1"/>
</dbReference>
<dbReference type="AlphaFoldDB" id="G0WHA9"/>
<evidence type="ECO:0000256" key="1">
    <source>
        <dbReference type="ARBA" id="ARBA00034736"/>
    </source>
</evidence>
<reference evidence="2 3" key="1">
    <citation type="journal article" date="2011" name="Proc. Natl. Acad. Sci. U.S.A.">
        <title>Evolutionary erosion of yeast sex chromosomes by mating-type switching accidents.</title>
        <authorList>
            <person name="Gordon J.L."/>
            <person name="Armisen D."/>
            <person name="Proux-Wera E."/>
            <person name="Oheigeartaigh S.S."/>
            <person name="Byrne K.P."/>
            <person name="Wolfe K.H."/>
        </authorList>
    </citation>
    <scope>NUCLEOTIDE SEQUENCE [LARGE SCALE GENOMIC DNA]</scope>
    <source>
        <strain evidence="3">ATCC 10597 / BCRC 20456 / CBS 421 / NBRC 0211 / NRRL Y-12639</strain>
    </source>
</reference>